<evidence type="ECO:0000259" key="3">
    <source>
        <dbReference type="PROSITE" id="PS50977"/>
    </source>
</evidence>
<dbReference type="Pfam" id="PF00440">
    <property type="entry name" value="TetR_N"/>
    <property type="match status" value="1"/>
</dbReference>
<dbReference type="GO" id="GO:0003677">
    <property type="term" value="F:DNA binding"/>
    <property type="evidence" value="ECO:0007669"/>
    <property type="project" value="UniProtKB-UniRule"/>
</dbReference>
<dbReference type="InterPro" id="IPR009057">
    <property type="entry name" value="Homeodomain-like_sf"/>
</dbReference>
<feature type="DNA-binding region" description="H-T-H motif" evidence="2">
    <location>
        <begin position="24"/>
        <end position="43"/>
    </location>
</feature>
<dbReference type="KEGG" id="ptn:PTRA_a2765"/>
<dbReference type="PATRIC" id="fig|1315283.4.peg.2409"/>
<evidence type="ECO:0000313" key="5">
    <source>
        <dbReference type="Proteomes" id="UP000065261"/>
    </source>
</evidence>
<dbReference type="Gene3D" id="1.10.357.10">
    <property type="entry name" value="Tetracycline Repressor, domain 2"/>
    <property type="match status" value="1"/>
</dbReference>
<dbReference type="PANTHER" id="PTHR43479:SF12">
    <property type="entry name" value="TRANSCRIPTIONAL REGULATORY PROTEIN"/>
    <property type="match status" value="1"/>
</dbReference>
<sequence length="222" mass="25763">MNTKDKIIHTSISLFNEHGERAISTNHIASHLNMSPGNLYYHFKNKEDIIRHIFALYSEHLSTHFKPINKNDDAFSQLTVYLDSLFELMWRYHFFYDNLGDILARDTQLKQAYIDFQLELLEQVRKIILGLRDSEMIAINEQDALELAHTLKLTVSFWTPYIKARRLSGALAEQDIYHGILKVLTLFRAYSTDKSSDKMNQLREKYTQLAHSAPSIPAALSS</sequence>
<protein>
    <recommendedName>
        <fullName evidence="3">HTH tetR-type domain-containing protein</fullName>
    </recommendedName>
</protein>
<evidence type="ECO:0000256" key="2">
    <source>
        <dbReference type="PROSITE-ProRule" id="PRU00335"/>
    </source>
</evidence>
<evidence type="ECO:0000313" key="4">
    <source>
        <dbReference type="EMBL" id="ALS33820.1"/>
    </source>
</evidence>
<feature type="domain" description="HTH tetR-type" evidence="3">
    <location>
        <begin position="1"/>
        <end position="61"/>
    </location>
</feature>
<dbReference type="InterPro" id="IPR001647">
    <property type="entry name" value="HTH_TetR"/>
</dbReference>
<accession>A0A0U2V7Y2</accession>
<dbReference type="InterPro" id="IPR025722">
    <property type="entry name" value="TetR"/>
</dbReference>
<name>A0A0U2V7Y2_9GAMM</name>
<dbReference type="EMBL" id="CP011034">
    <property type="protein sequence ID" value="ALS33820.1"/>
    <property type="molecule type" value="Genomic_DNA"/>
</dbReference>
<dbReference type="PANTHER" id="PTHR43479">
    <property type="entry name" value="ACREF/ENVCD OPERON REPRESSOR-RELATED"/>
    <property type="match status" value="1"/>
</dbReference>
<dbReference type="InterPro" id="IPR050624">
    <property type="entry name" value="HTH-type_Tx_Regulator"/>
</dbReference>
<proteinExistence type="predicted"/>
<dbReference type="Proteomes" id="UP000065261">
    <property type="component" value="Chromosome I"/>
</dbReference>
<dbReference type="OrthoDB" id="8770705at2"/>
<keyword evidence="1 2" id="KW-0238">DNA-binding</keyword>
<reference evidence="4 5" key="1">
    <citation type="submission" date="2015-03" db="EMBL/GenBank/DDBJ databases">
        <authorList>
            <person name="Murphy D."/>
        </authorList>
    </citation>
    <scope>NUCLEOTIDE SEQUENCE [LARGE SCALE GENOMIC DNA]</scope>
    <source>
        <strain evidence="4 5">KMM 520</strain>
    </source>
</reference>
<dbReference type="PRINTS" id="PR00455">
    <property type="entry name" value="HTHTETR"/>
</dbReference>
<dbReference type="AlphaFoldDB" id="A0A0U2V7Y2"/>
<dbReference type="PROSITE" id="PS50977">
    <property type="entry name" value="HTH_TETR_2"/>
    <property type="match status" value="1"/>
</dbReference>
<dbReference type="SUPFAM" id="SSF46689">
    <property type="entry name" value="Homeodomain-like"/>
    <property type="match status" value="1"/>
</dbReference>
<organism evidence="4">
    <name type="scientific">Pseudoalteromonas translucida KMM 520</name>
    <dbReference type="NCBI Taxonomy" id="1315283"/>
    <lineage>
        <taxon>Bacteria</taxon>
        <taxon>Pseudomonadati</taxon>
        <taxon>Pseudomonadota</taxon>
        <taxon>Gammaproteobacteria</taxon>
        <taxon>Alteromonadales</taxon>
        <taxon>Pseudoalteromonadaceae</taxon>
        <taxon>Pseudoalteromonas</taxon>
    </lineage>
</organism>
<evidence type="ECO:0000256" key="1">
    <source>
        <dbReference type="ARBA" id="ARBA00023125"/>
    </source>
</evidence>
<dbReference type="Pfam" id="PF13972">
    <property type="entry name" value="TetR"/>
    <property type="match status" value="1"/>
</dbReference>
<dbReference type="RefSeq" id="WP_058373949.1">
    <property type="nucleotide sequence ID" value="NZ_CP011034.1"/>
</dbReference>
<gene>
    <name evidence="4" type="ORF">PTRA_a2765</name>
</gene>